<evidence type="ECO:0000313" key="2">
    <source>
        <dbReference type="Proteomes" id="UP001211105"/>
    </source>
</evidence>
<evidence type="ECO:0000313" key="1">
    <source>
        <dbReference type="EMBL" id="MDB1162348.1"/>
    </source>
</evidence>
<dbReference type="Proteomes" id="UP001211105">
    <property type="component" value="Unassembled WGS sequence"/>
</dbReference>
<dbReference type="EMBL" id="JAQKGX010000006">
    <property type="protein sequence ID" value="MDB1162348.1"/>
    <property type="molecule type" value="Genomic_DNA"/>
</dbReference>
<sequence>MTSRPESDQQFTKTLQDDLLIIDTPALQPAYGMRPLSKEGLSVVVKGPAPSQMNTYALR</sequence>
<dbReference type="RefSeq" id="WP_138266821.1">
    <property type="nucleotide sequence ID" value="NZ_JADMXZ010000007.1"/>
</dbReference>
<dbReference type="AlphaFoldDB" id="A0AAW6A1V9"/>
<accession>A0AAW6A1V9</accession>
<gene>
    <name evidence="1" type="ORF">PL707_08740</name>
</gene>
<organism evidence="1 2">
    <name type="scientific">Bifidobacterium catenulatum</name>
    <dbReference type="NCBI Taxonomy" id="1686"/>
    <lineage>
        <taxon>Bacteria</taxon>
        <taxon>Bacillati</taxon>
        <taxon>Actinomycetota</taxon>
        <taxon>Actinomycetes</taxon>
        <taxon>Bifidobacteriales</taxon>
        <taxon>Bifidobacteriaceae</taxon>
        <taxon>Bifidobacterium</taxon>
    </lineage>
</organism>
<proteinExistence type="predicted"/>
<comment type="caution">
    <text evidence="1">The sequence shown here is derived from an EMBL/GenBank/DDBJ whole genome shotgun (WGS) entry which is preliminary data.</text>
</comment>
<reference evidence="1" key="1">
    <citation type="submission" date="2023-01" db="EMBL/GenBank/DDBJ databases">
        <title>Human gut microbiome strain richness.</title>
        <authorList>
            <person name="Chen-Liaw A."/>
        </authorList>
    </citation>
    <scope>NUCLEOTIDE SEQUENCE</scope>
    <source>
        <strain evidence="1">BSD2780120875st1_E5_BSD2780120875b_170604</strain>
    </source>
</reference>
<name>A0AAW6A1V9_9BIFI</name>
<protein>
    <submittedName>
        <fullName evidence="1">Uncharacterized protein</fullName>
    </submittedName>
</protein>